<dbReference type="VEuPathDB" id="MicrosporidiaDB:CWI39_0223p0020"/>
<accession>A0A4Q9LIU8</accession>
<sequence>MQKFRGFKCINILPYAVNTTELGRVTEFIEEESPIEYNLELHGETNLIPIYKSFDMNQMTHRNKIDSFYEAGLL</sequence>
<dbReference type="EMBL" id="PIXR01000223">
    <property type="protein sequence ID" value="TBU08119.1"/>
    <property type="molecule type" value="Genomic_DNA"/>
</dbReference>
<proteinExistence type="predicted"/>
<evidence type="ECO:0000313" key="1">
    <source>
        <dbReference type="EMBL" id="TBU08119.1"/>
    </source>
</evidence>
<gene>
    <name evidence="1" type="ORF">CWI39_0223p0020</name>
</gene>
<name>A0A4Q9LIU8_9MICR</name>
<organism evidence="1 2">
    <name type="scientific">Hamiltosporidium magnivora</name>
    <dbReference type="NCBI Taxonomy" id="148818"/>
    <lineage>
        <taxon>Eukaryota</taxon>
        <taxon>Fungi</taxon>
        <taxon>Fungi incertae sedis</taxon>
        <taxon>Microsporidia</taxon>
        <taxon>Dubosqiidae</taxon>
        <taxon>Hamiltosporidium</taxon>
    </lineage>
</organism>
<comment type="caution">
    <text evidence="1">The sequence shown here is derived from an EMBL/GenBank/DDBJ whole genome shotgun (WGS) entry which is preliminary data.</text>
</comment>
<evidence type="ECO:0000313" key="2">
    <source>
        <dbReference type="Proteomes" id="UP000293045"/>
    </source>
</evidence>
<protein>
    <submittedName>
        <fullName evidence="1">Uncharacterized protein</fullName>
    </submittedName>
</protein>
<reference evidence="1 2" key="1">
    <citation type="submission" date="2017-12" db="EMBL/GenBank/DDBJ databases">
        <authorList>
            <person name="Pombert J.-F."/>
            <person name="Haag K.L."/>
            <person name="Ebert D."/>
        </authorList>
    </citation>
    <scope>NUCLEOTIDE SEQUENCE [LARGE SCALE GENOMIC DNA]</scope>
    <source>
        <strain evidence="1">IL-BN-2</strain>
    </source>
</reference>
<dbReference type="AlphaFoldDB" id="A0A4Q9LIU8"/>
<dbReference type="Proteomes" id="UP000293045">
    <property type="component" value="Unassembled WGS sequence"/>
</dbReference>